<evidence type="ECO:0000256" key="2">
    <source>
        <dbReference type="ARBA" id="ARBA00023219"/>
    </source>
</evidence>
<proteinExistence type="predicted"/>
<dbReference type="PANTHER" id="PTHR41328:SF2">
    <property type="entry name" value="TERMINASE SMALL SUBUNIT"/>
    <property type="match status" value="1"/>
</dbReference>
<dbReference type="Proteomes" id="UP001157134">
    <property type="component" value="Unassembled WGS sequence"/>
</dbReference>
<gene>
    <name evidence="3" type="ORF">tloyanaT_13330</name>
</gene>
<comment type="caution">
    <text evidence="3">The sequence shown here is derived from an EMBL/GenBank/DDBJ whole genome shotgun (WGS) entry which is preliminary data.</text>
</comment>
<dbReference type="PANTHER" id="PTHR41328">
    <property type="entry name" value="TERMINASE SMALL SUBUNIT-RELATED"/>
    <property type="match status" value="1"/>
</dbReference>
<name>A0ABQ6HDW7_9GAMM</name>
<keyword evidence="4" id="KW-1185">Reference proteome</keyword>
<keyword evidence="2" id="KW-0231">Viral genome packaging</keyword>
<evidence type="ECO:0000256" key="1">
    <source>
        <dbReference type="ARBA" id="ARBA00022612"/>
    </source>
</evidence>
<reference evidence="3 4" key="1">
    <citation type="submission" date="2023-03" db="EMBL/GenBank/DDBJ databases">
        <title>Thalassotalea loyana LMG 22536T draft genome sequence.</title>
        <authorList>
            <person name="Sawabe T."/>
        </authorList>
    </citation>
    <scope>NUCLEOTIDE SEQUENCE [LARGE SCALE GENOMIC DNA]</scope>
    <source>
        <strain evidence="3 4">LMG 22536</strain>
    </source>
</reference>
<dbReference type="RefSeq" id="WP_284296842.1">
    <property type="nucleotide sequence ID" value="NZ_BSSV01000002.1"/>
</dbReference>
<evidence type="ECO:0000313" key="3">
    <source>
        <dbReference type="EMBL" id="GLX85081.1"/>
    </source>
</evidence>
<evidence type="ECO:0000313" key="4">
    <source>
        <dbReference type="Proteomes" id="UP001157134"/>
    </source>
</evidence>
<sequence>MAKLNNQQAAFVIHYAAGENGTQSAVLAGYSEKTAAQTASRLLRNVKITDAIKTERSERLKRLSIDKDYVLLRMVEIDQLDVLDIVFDDGSVKPLSEWPRPWRQFISQFEVSELFEGHGDERAQIGFLKKLKWPDKVKNLEMIGKHIDVGAFSERKEVKTTLEGNISVDRREMSDDELSQRIAELEKKVKKAS</sequence>
<accession>A0ABQ6HDW7</accession>
<dbReference type="InterPro" id="IPR038713">
    <property type="entry name" value="Terminase_Gp1_N_sf"/>
</dbReference>
<dbReference type="Pfam" id="PF03592">
    <property type="entry name" value="Terminase_2"/>
    <property type="match status" value="1"/>
</dbReference>
<organism evidence="3 4">
    <name type="scientific">Thalassotalea loyana</name>
    <dbReference type="NCBI Taxonomy" id="280483"/>
    <lineage>
        <taxon>Bacteria</taxon>
        <taxon>Pseudomonadati</taxon>
        <taxon>Pseudomonadota</taxon>
        <taxon>Gammaproteobacteria</taxon>
        <taxon>Alteromonadales</taxon>
        <taxon>Colwelliaceae</taxon>
        <taxon>Thalassotalea</taxon>
    </lineage>
</organism>
<dbReference type="InterPro" id="IPR005335">
    <property type="entry name" value="Terminase_ssu"/>
</dbReference>
<dbReference type="EMBL" id="BSSV01000002">
    <property type="protein sequence ID" value="GLX85081.1"/>
    <property type="molecule type" value="Genomic_DNA"/>
</dbReference>
<dbReference type="Gene3D" id="1.10.10.1400">
    <property type="entry name" value="Terminase, small subunit, N-terminal DNA-binding domain, HTH motif"/>
    <property type="match status" value="1"/>
</dbReference>
<dbReference type="InterPro" id="IPR052404">
    <property type="entry name" value="SPP1-like_terminase"/>
</dbReference>
<keyword evidence="1" id="KW-1188">Viral release from host cell</keyword>
<protein>
    <submittedName>
        <fullName evidence="3">Terminase</fullName>
    </submittedName>
</protein>